<proteinExistence type="predicted"/>
<comment type="caution">
    <text evidence="1">The sequence shown here is derived from an EMBL/GenBank/DDBJ whole genome shotgun (WGS) entry which is preliminary data.</text>
</comment>
<name>A0ABU7EAD5_9TELE</name>
<sequence length="89" mass="9874">MLVNISTAHRDRVSSWAATLPGSLGETSHRTIRRQKMAWNWLADGLLFQPPSGKQAHVFCGGWQTNNDGALMPPTGLEVWTEDCQGLLR</sequence>
<gene>
    <name evidence="1" type="ORF">CHARACLAT_017113</name>
</gene>
<dbReference type="Proteomes" id="UP001352852">
    <property type="component" value="Unassembled WGS sequence"/>
</dbReference>
<dbReference type="EMBL" id="JAHUTJ010050604">
    <property type="protein sequence ID" value="MED6284223.1"/>
    <property type="molecule type" value="Genomic_DNA"/>
</dbReference>
<keyword evidence="2" id="KW-1185">Reference proteome</keyword>
<accession>A0ABU7EAD5</accession>
<evidence type="ECO:0000313" key="2">
    <source>
        <dbReference type="Proteomes" id="UP001352852"/>
    </source>
</evidence>
<reference evidence="1 2" key="1">
    <citation type="submission" date="2021-06" db="EMBL/GenBank/DDBJ databases">
        <authorList>
            <person name="Palmer J.M."/>
        </authorList>
    </citation>
    <scope>NUCLEOTIDE SEQUENCE [LARGE SCALE GENOMIC DNA]</scope>
    <source>
        <strain evidence="1 2">CL_MEX2019</strain>
        <tissue evidence="1">Muscle</tissue>
    </source>
</reference>
<evidence type="ECO:0000313" key="1">
    <source>
        <dbReference type="EMBL" id="MED6284223.1"/>
    </source>
</evidence>
<protein>
    <submittedName>
        <fullName evidence="1">Uncharacterized protein</fullName>
    </submittedName>
</protein>
<organism evidence="1 2">
    <name type="scientific">Characodon lateralis</name>
    <dbReference type="NCBI Taxonomy" id="208331"/>
    <lineage>
        <taxon>Eukaryota</taxon>
        <taxon>Metazoa</taxon>
        <taxon>Chordata</taxon>
        <taxon>Craniata</taxon>
        <taxon>Vertebrata</taxon>
        <taxon>Euteleostomi</taxon>
        <taxon>Actinopterygii</taxon>
        <taxon>Neopterygii</taxon>
        <taxon>Teleostei</taxon>
        <taxon>Neoteleostei</taxon>
        <taxon>Acanthomorphata</taxon>
        <taxon>Ovalentaria</taxon>
        <taxon>Atherinomorphae</taxon>
        <taxon>Cyprinodontiformes</taxon>
        <taxon>Goodeidae</taxon>
        <taxon>Characodon</taxon>
    </lineage>
</organism>